<evidence type="ECO:0000256" key="3">
    <source>
        <dbReference type="ARBA" id="ARBA00012438"/>
    </source>
</evidence>
<dbReference type="Pfam" id="PF00512">
    <property type="entry name" value="HisKA"/>
    <property type="match status" value="1"/>
</dbReference>
<dbReference type="Gene3D" id="3.30.565.10">
    <property type="entry name" value="Histidine kinase-like ATPase, C-terminal domain"/>
    <property type="match status" value="1"/>
</dbReference>
<keyword evidence="16" id="KW-1185">Reference proteome</keyword>
<dbReference type="GO" id="GO:0005886">
    <property type="term" value="C:plasma membrane"/>
    <property type="evidence" value="ECO:0007669"/>
    <property type="project" value="UniProtKB-SubCell"/>
</dbReference>
<dbReference type="PRINTS" id="PR00344">
    <property type="entry name" value="BCTRLSENSOR"/>
</dbReference>
<keyword evidence="7" id="KW-0547">Nucleotide-binding</keyword>
<evidence type="ECO:0000256" key="5">
    <source>
        <dbReference type="ARBA" id="ARBA00022553"/>
    </source>
</evidence>
<feature type="domain" description="Histidine kinase" evidence="14">
    <location>
        <begin position="579"/>
        <end position="798"/>
    </location>
</feature>
<dbReference type="Gene3D" id="1.10.287.130">
    <property type="match status" value="1"/>
</dbReference>
<feature type="coiled-coil region" evidence="12">
    <location>
        <begin position="545"/>
        <end position="572"/>
    </location>
</feature>
<gene>
    <name evidence="15" type="primary">pleC</name>
    <name evidence="15" type="ORF">PbB2_00963</name>
</gene>
<comment type="caution">
    <text evidence="15">The sequence shown here is derived from an EMBL/GenBank/DDBJ whole genome shotgun (WGS) entry which is preliminary data.</text>
</comment>
<evidence type="ECO:0000256" key="10">
    <source>
        <dbReference type="ARBA" id="ARBA00023012"/>
    </source>
</evidence>
<dbReference type="InterPro" id="IPR035965">
    <property type="entry name" value="PAS-like_dom_sf"/>
</dbReference>
<evidence type="ECO:0000256" key="7">
    <source>
        <dbReference type="ARBA" id="ARBA00022741"/>
    </source>
</evidence>
<keyword evidence="10" id="KW-0902">Two-component regulatory system</keyword>
<keyword evidence="6 15" id="KW-0808">Transferase</keyword>
<dbReference type="FunFam" id="3.30.565.10:FF:000023">
    <property type="entry name" value="PAS domain-containing sensor histidine kinase"/>
    <property type="match status" value="1"/>
</dbReference>
<comment type="catalytic activity">
    <reaction evidence="1">
        <text>ATP + protein L-histidine = ADP + protein N-phospho-L-histidine.</text>
        <dbReference type="EC" id="2.7.13.3"/>
    </reaction>
</comment>
<keyword evidence="5" id="KW-0597">Phosphoprotein</keyword>
<dbReference type="Pfam" id="PF12860">
    <property type="entry name" value="PAS_7"/>
    <property type="match status" value="1"/>
</dbReference>
<evidence type="ECO:0000256" key="11">
    <source>
        <dbReference type="ARBA" id="ARBA00023136"/>
    </source>
</evidence>
<dbReference type="SMART" id="SM00387">
    <property type="entry name" value="HATPase_c"/>
    <property type="match status" value="1"/>
</dbReference>
<dbReference type="SUPFAM" id="SSF55874">
    <property type="entry name" value="ATPase domain of HSP90 chaperone/DNA topoisomerase II/histidine kinase"/>
    <property type="match status" value="1"/>
</dbReference>
<accession>A0A2P2E898</accession>
<evidence type="ECO:0000313" key="15">
    <source>
        <dbReference type="EMBL" id="GBF57298.1"/>
    </source>
</evidence>
<evidence type="ECO:0000313" key="16">
    <source>
        <dbReference type="Proteomes" id="UP000245086"/>
    </source>
</evidence>
<dbReference type="SMART" id="SM00388">
    <property type="entry name" value="HisKA"/>
    <property type="match status" value="1"/>
</dbReference>
<organism evidence="15 16">
    <name type="scientific">Candidatus Phycosocius bacilliformis</name>
    <dbReference type="NCBI Taxonomy" id="1445552"/>
    <lineage>
        <taxon>Bacteria</taxon>
        <taxon>Pseudomonadati</taxon>
        <taxon>Pseudomonadota</taxon>
        <taxon>Alphaproteobacteria</taxon>
        <taxon>Caulobacterales</taxon>
        <taxon>Caulobacterales incertae sedis</taxon>
        <taxon>Candidatus Phycosocius</taxon>
    </lineage>
</organism>
<dbReference type="InterPro" id="IPR036890">
    <property type="entry name" value="HATPase_C_sf"/>
</dbReference>
<keyword evidence="8" id="KW-0418">Kinase</keyword>
<dbReference type="InterPro" id="IPR005467">
    <property type="entry name" value="His_kinase_dom"/>
</dbReference>
<keyword evidence="4" id="KW-1003">Cell membrane</keyword>
<dbReference type="GO" id="GO:0000155">
    <property type="term" value="F:phosphorelay sensor kinase activity"/>
    <property type="evidence" value="ECO:0007669"/>
    <property type="project" value="InterPro"/>
</dbReference>
<evidence type="ECO:0000256" key="9">
    <source>
        <dbReference type="ARBA" id="ARBA00022840"/>
    </source>
</evidence>
<sequence length="805" mass="86458">MAKLAHKDDEMLGQWPVAITLVLCALFAAVVLLLAKRDHDRFQRDASQQAAAEARLISTKIDAAMREGRASLMAASGLGMVDGAVLAATAPGLQAVASFDSKGTMVSQGSAAAGDIGALAAAAQLAKTDGWSGAVGLGNGRYAPAIAVRTVDGGALAAFVTFRGLDTLGPGRRVGIGEPRGNLLQAVPAFKSAVNQPAPALFGLKSPPPAGSPMGFYTRDGEGLPIVLGVASAENGLVAYVARDRTPLDAAWLRSAIMYGLLFMGPILAAAGIWFLVQGQTERFVHARVQMRDAERRLRVAIEGARCGVWDWDITNDRVYLTQRLAQAFGLPGAGRFETADILPSLSEEDRARLRAALASAAQIGALDIVLKIANKAGVTHVQLRGRAAVDRQNPGIIRAIGVSIDVSEERNSEARVAAAERRLRDAIDSISGPFALWSKDRRLILWNGGFAKTFGLDGSILQAGASYHSVSAAAAKRVKSQRPDRYDELAQEIELDNGVWIQLVERETSDGGLVSIGIDITPLKETEESIMRSERQMRSVVVELERSEHKASELAEKYRIERQRAEEASNAKSGFLANMSHELRTPLNAINGFSEIMVQQLYGPLGDRRYLTYATDILNSGKHLLELINDVLDMAKVEAGKFKIYPKPMDLQETIEQAMRLVRGRADEKKIALVGELTEAGDVTGDARAIKQIMINLLSNAIKFTPENGRVLVQVKNNLDSVIIRVIDNGIGIKAEDLPRLARPFEQVENEHARSNQGSGLGLALSRSFAEMHGGSLTIASEVGVGTMVIVTLPRLAVVQQEAA</sequence>
<keyword evidence="12" id="KW-0175">Coiled coil</keyword>
<feature type="transmembrane region" description="Helical" evidence="13">
    <location>
        <begin position="256"/>
        <end position="277"/>
    </location>
</feature>
<evidence type="ECO:0000259" key="14">
    <source>
        <dbReference type="PROSITE" id="PS50109"/>
    </source>
</evidence>
<protein>
    <recommendedName>
        <fullName evidence="3">histidine kinase</fullName>
        <ecNumber evidence="3">2.7.13.3</ecNumber>
    </recommendedName>
</protein>
<evidence type="ECO:0000256" key="13">
    <source>
        <dbReference type="SAM" id="Phobius"/>
    </source>
</evidence>
<evidence type="ECO:0000256" key="12">
    <source>
        <dbReference type="SAM" id="Coils"/>
    </source>
</evidence>
<dbReference type="InterPro" id="IPR036097">
    <property type="entry name" value="HisK_dim/P_sf"/>
</dbReference>
<dbReference type="PANTHER" id="PTHR43047">
    <property type="entry name" value="TWO-COMPONENT HISTIDINE PROTEIN KINASE"/>
    <property type="match status" value="1"/>
</dbReference>
<feature type="transmembrane region" description="Helical" evidence="13">
    <location>
        <begin position="12"/>
        <end position="35"/>
    </location>
</feature>
<dbReference type="Pfam" id="PF02518">
    <property type="entry name" value="HATPase_c"/>
    <property type="match status" value="1"/>
</dbReference>
<evidence type="ECO:0000256" key="4">
    <source>
        <dbReference type="ARBA" id="ARBA00022475"/>
    </source>
</evidence>
<dbReference type="PANTHER" id="PTHR43047:SF72">
    <property type="entry name" value="OSMOSENSING HISTIDINE PROTEIN KINASE SLN1"/>
    <property type="match status" value="1"/>
</dbReference>
<keyword evidence="9" id="KW-0067">ATP-binding</keyword>
<dbReference type="PROSITE" id="PS50109">
    <property type="entry name" value="HIS_KIN"/>
    <property type="match status" value="1"/>
</dbReference>
<dbReference type="SMART" id="SM00091">
    <property type="entry name" value="PAS"/>
    <property type="match status" value="2"/>
</dbReference>
<dbReference type="GO" id="GO:0009927">
    <property type="term" value="F:histidine phosphotransfer kinase activity"/>
    <property type="evidence" value="ECO:0007669"/>
    <property type="project" value="TreeGrafter"/>
</dbReference>
<dbReference type="EC" id="2.7.13.3" evidence="3"/>
<keyword evidence="13" id="KW-0812">Transmembrane</keyword>
<dbReference type="CDD" id="cd16922">
    <property type="entry name" value="HATPase_EvgS-ArcB-TorS-like"/>
    <property type="match status" value="1"/>
</dbReference>
<evidence type="ECO:0000256" key="1">
    <source>
        <dbReference type="ARBA" id="ARBA00000085"/>
    </source>
</evidence>
<dbReference type="OrthoDB" id="9801651at2"/>
<dbReference type="GO" id="GO:0005524">
    <property type="term" value="F:ATP binding"/>
    <property type="evidence" value="ECO:0007669"/>
    <property type="project" value="UniProtKB-KW"/>
</dbReference>
<dbReference type="InterPro" id="IPR000014">
    <property type="entry name" value="PAS"/>
</dbReference>
<dbReference type="InterPro" id="IPR003594">
    <property type="entry name" value="HATPase_dom"/>
</dbReference>
<dbReference type="SUPFAM" id="SSF55785">
    <property type="entry name" value="PYP-like sensor domain (PAS domain)"/>
    <property type="match status" value="2"/>
</dbReference>
<comment type="subcellular location">
    <subcellularLocation>
        <location evidence="2">Cell membrane</location>
    </subcellularLocation>
</comment>
<evidence type="ECO:0000256" key="8">
    <source>
        <dbReference type="ARBA" id="ARBA00022777"/>
    </source>
</evidence>
<dbReference type="InterPro" id="IPR004358">
    <property type="entry name" value="Sig_transdc_His_kin-like_C"/>
</dbReference>
<evidence type="ECO:0000256" key="6">
    <source>
        <dbReference type="ARBA" id="ARBA00022679"/>
    </source>
</evidence>
<keyword evidence="11 13" id="KW-0472">Membrane</keyword>
<evidence type="ECO:0000256" key="2">
    <source>
        <dbReference type="ARBA" id="ARBA00004236"/>
    </source>
</evidence>
<dbReference type="InterPro" id="IPR003661">
    <property type="entry name" value="HisK_dim/P_dom"/>
</dbReference>
<dbReference type="RefSeq" id="WP_108984154.1">
    <property type="nucleotide sequence ID" value="NZ_BFBR01000002.1"/>
</dbReference>
<name>A0A2P2E898_9PROT</name>
<dbReference type="AlphaFoldDB" id="A0A2P2E898"/>
<dbReference type="CDD" id="cd00082">
    <property type="entry name" value="HisKA"/>
    <property type="match status" value="1"/>
</dbReference>
<dbReference type="Gene3D" id="3.30.450.20">
    <property type="entry name" value="PAS domain"/>
    <property type="match status" value="2"/>
</dbReference>
<dbReference type="EMBL" id="BFBR01000002">
    <property type="protein sequence ID" value="GBF57298.1"/>
    <property type="molecule type" value="Genomic_DNA"/>
</dbReference>
<keyword evidence="13" id="KW-1133">Transmembrane helix</keyword>
<proteinExistence type="predicted"/>
<reference evidence="15 16" key="1">
    <citation type="journal article" date="2018" name="Genome Announc.">
        <title>Draft Genome Sequence of "Candidatus Phycosocius bacilliformis," an Alphaproteobacterial Ectosymbiont of the Hydrocarbon-Producing Green Alga Botryococcus braunii.</title>
        <authorList>
            <person name="Tanabe Y."/>
            <person name="Yamaguchi H."/>
            <person name="Watanabe M.M."/>
        </authorList>
    </citation>
    <scope>NUCLEOTIDE SEQUENCE [LARGE SCALE GENOMIC DNA]</scope>
    <source>
        <strain evidence="15 16">BOTRYCO-2</strain>
    </source>
</reference>
<dbReference type="Proteomes" id="UP000245086">
    <property type="component" value="Unassembled WGS sequence"/>
</dbReference>
<dbReference type="SUPFAM" id="SSF47384">
    <property type="entry name" value="Homodimeric domain of signal transducing histidine kinase"/>
    <property type="match status" value="1"/>
</dbReference>